<reference evidence="1" key="3">
    <citation type="submission" date="2023-05" db="EMBL/GenBank/DDBJ databases">
        <authorList>
            <person name="Smith C.H."/>
        </authorList>
    </citation>
    <scope>NUCLEOTIDE SEQUENCE</scope>
    <source>
        <strain evidence="1">CHS0354</strain>
        <tissue evidence="1">Mantle</tissue>
    </source>
</reference>
<organism evidence="1 2">
    <name type="scientific">Potamilus streckersoni</name>
    <dbReference type="NCBI Taxonomy" id="2493646"/>
    <lineage>
        <taxon>Eukaryota</taxon>
        <taxon>Metazoa</taxon>
        <taxon>Spiralia</taxon>
        <taxon>Lophotrochozoa</taxon>
        <taxon>Mollusca</taxon>
        <taxon>Bivalvia</taxon>
        <taxon>Autobranchia</taxon>
        <taxon>Heteroconchia</taxon>
        <taxon>Palaeoheterodonta</taxon>
        <taxon>Unionida</taxon>
        <taxon>Unionoidea</taxon>
        <taxon>Unionidae</taxon>
        <taxon>Ambleminae</taxon>
        <taxon>Lampsilini</taxon>
        <taxon>Potamilus</taxon>
    </lineage>
</organism>
<dbReference type="Proteomes" id="UP001195483">
    <property type="component" value="Unassembled WGS sequence"/>
</dbReference>
<protein>
    <submittedName>
        <fullName evidence="1">Uncharacterized protein</fullName>
    </submittedName>
</protein>
<comment type="caution">
    <text evidence="1">The sequence shown here is derived from an EMBL/GenBank/DDBJ whole genome shotgun (WGS) entry which is preliminary data.</text>
</comment>
<keyword evidence="2" id="KW-1185">Reference proteome</keyword>
<dbReference type="EMBL" id="JAEAOA010000519">
    <property type="protein sequence ID" value="KAK3603275.1"/>
    <property type="molecule type" value="Genomic_DNA"/>
</dbReference>
<name>A0AAE0T3T4_9BIVA</name>
<gene>
    <name evidence="1" type="ORF">CHS0354_007606</name>
</gene>
<evidence type="ECO:0000313" key="2">
    <source>
        <dbReference type="Proteomes" id="UP001195483"/>
    </source>
</evidence>
<accession>A0AAE0T3T4</accession>
<reference evidence="1" key="2">
    <citation type="journal article" date="2021" name="Genome Biol. Evol.">
        <title>Developing a high-quality reference genome for a parasitic bivalve with doubly uniparental inheritance (Bivalvia: Unionida).</title>
        <authorList>
            <person name="Smith C.H."/>
        </authorList>
    </citation>
    <scope>NUCLEOTIDE SEQUENCE</scope>
    <source>
        <strain evidence="1">CHS0354</strain>
        <tissue evidence="1">Mantle</tissue>
    </source>
</reference>
<sequence length="104" mass="12231">MEHVKITTLIFVTMNIPEYYEDLSIRLTEVLDASGLRDDLRWWRIRAWLQIEELERIWIKIIAGTNDRVHCFGGQAEATTTHGLLSDIDRLVVLNYTILQDLQF</sequence>
<reference evidence="1" key="1">
    <citation type="journal article" date="2021" name="Genome Biol. Evol.">
        <title>A High-Quality Reference Genome for a Parasitic Bivalve with Doubly Uniparental Inheritance (Bivalvia: Unionida).</title>
        <authorList>
            <person name="Smith C.H."/>
        </authorList>
    </citation>
    <scope>NUCLEOTIDE SEQUENCE</scope>
    <source>
        <strain evidence="1">CHS0354</strain>
    </source>
</reference>
<dbReference type="AlphaFoldDB" id="A0AAE0T3T4"/>
<proteinExistence type="predicted"/>
<evidence type="ECO:0000313" key="1">
    <source>
        <dbReference type="EMBL" id="KAK3603275.1"/>
    </source>
</evidence>